<dbReference type="NCBIfam" id="NF009793">
    <property type="entry name" value="PRK13285.1-1"/>
    <property type="match status" value="1"/>
</dbReference>
<reference evidence="5 6" key="1">
    <citation type="journal article" date="2007" name="Int. J. Syst. Evol. Microbiol.">
        <title>Oceanobacillus profundus sp. nov., isolated from a deep-sea sediment core.</title>
        <authorList>
            <person name="Kim Y.G."/>
            <person name="Choi D.H."/>
            <person name="Hyun S."/>
            <person name="Cho B.C."/>
        </authorList>
    </citation>
    <scope>NUCLEOTIDE SEQUENCE [LARGE SCALE GENOMIC DNA]</scope>
    <source>
        <strain evidence="5 6">DSM 18246</strain>
    </source>
</reference>
<dbReference type="GO" id="GO:0006417">
    <property type="term" value="P:regulation of translation"/>
    <property type="evidence" value="ECO:0007669"/>
    <property type="project" value="UniProtKB-KW"/>
</dbReference>
<dbReference type="Gene3D" id="2.30.290.10">
    <property type="entry name" value="BH3618-like"/>
    <property type="match status" value="1"/>
</dbReference>
<dbReference type="RefSeq" id="WP_118889663.1">
    <property type="nucleotide sequence ID" value="NZ_JAUOPF010000006.1"/>
</dbReference>
<comment type="caution">
    <text evidence="5">The sequence shown here is derived from an EMBL/GenBank/DDBJ whole genome shotgun (WGS) entry which is preliminary data.</text>
</comment>
<gene>
    <name evidence="4" type="primary">fliW</name>
    <name evidence="5" type="ORF">D1B32_13505</name>
</gene>
<comment type="similarity">
    <text evidence="4">Belongs to the FliW family.</text>
</comment>
<organism evidence="5 6">
    <name type="scientific">Oceanobacillus profundus</name>
    <dbReference type="NCBI Taxonomy" id="372463"/>
    <lineage>
        <taxon>Bacteria</taxon>
        <taxon>Bacillati</taxon>
        <taxon>Bacillota</taxon>
        <taxon>Bacilli</taxon>
        <taxon>Bacillales</taxon>
        <taxon>Bacillaceae</taxon>
        <taxon>Oceanobacillus</taxon>
    </lineage>
</organism>
<dbReference type="OrthoDB" id="9801235at2"/>
<keyword evidence="5" id="KW-0969">Cilium</keyword>
<comment type="subcellular location">
    <subcellularLocation>
        <location evidence="4">Cytoplasm</location>
    </subcellularLocation>
</comment>
<name>A0A417YEX3_9BACI</name>
<comment type="subunit">
    <text evidence="4">Interacts with translational regulator CsrA and flagellin(s).</text>
</comment>
<evidence type="ECO:0000256" key="1">
    <source>
        <dbReference type="ARBA" id="ARBA00022490"/>
    </source>
</evidence>
<dbReference type="Proteomes" id="UP000285456">
    <property type="component" value="Unassembled WGS sequence"/>
</dbReference>
<evidence type="ECO:0000256" key="3">
    <source>
        <dbReference type="ARBA" id="ARBA00022845"/>
    </source>
</evidence>
<protein>
    <recommendedName>
        <fullName evidence="4">Flagellar assembly factor FliW</fullName>
    </recommendedName>
</protein>
<sequence length="147" mass="16518">MNIQTKYLGEIAIDERKIIHFLTGIPGFPNEKEFVLMDLPDTPIFQVLQSIKTPTVAFIVSNPYQIYPDYSIELDDNLIESLQIKEEKEVAVVAIVTLKQPFHISTLNLKAPIVINTSLGQGKQYILNTEAYSSKAPITPQSVEREG</sequence>
<dbReference type="InterPro" id="IPR003775">
    <property type="entry name" value="Flagellar_assembly_factor_FliW"/>
</dbReference>
<keyword evidence="1 4" id="KW-0963">Cytoplasm</keyword>
<keyword evidence="3 4" id="KW-0810">Translation regulation</keyword>
<evidence type="ECO:0000313" key="6">
    <source>
        <dbReference type="Proteomes" id="UP000285456"/>
    </source>
</evidence>
<keyword evidence="4" id="KW-0143">Chaperone</keyword>
<dbReference type="PANTHER" id="PTHR39190:SF1">
    <property type="entry name" value="FLAGELLAR ASSEMBLY FACTOR FLIW"/>
    <property type="match status" value="1"/>
</dbReference>
<keyword evidence="6" id="KW-1185">Reference proteome</keyword>
<dbReference type="PANTHER" id="PTHR39190">
    <property type="entry name" value="FLAGELLAR ASSEMBLY FACTOR FLIW"/>
    <property type="match status" value="1"/>
</dbReference>
<dbReference type="GO" id="GO:0044780">
    <property type="term" value="P:bacterial-type flagellum assembly"/>
    <property type="evidence" value="ECO:0007669"/>
    <property type="project" value="UniProtKB-UniRule"/>
</dbReference>
<evidence type="ECO:0000313" key="5">
    <source>
        <dbReference type="EMBL" id="RHW31216.1"/>
    </source>
</evidence>
<dbReference type="SUPFAM" id="SSF141457">
    <property type="entry name" value="BH3618-like"/>
    <property type="match status" value="1"/>
</dbReference>
<dbReference type="AlphaFoldDB" id="A0A417YEX3"/>
<dbReference type="Pfam" id="PF02623">
    <property type="entry name" value="FliW"/>
    <property type="match status" value="1"/>
</dbReference>
<evidence type="ECO:0000256" key="4">
    <source>
        <dbReference type="HAMAP-Rule" id="MF_01185"/>
    </source>
</evidence>
<keyword evidence="2 4" id="KW-1005">Bacterial flagellum biogenesis</keyword>
<comment type="function">
    <text evidence="4">Acts as an anti-CsrA protein, binds CsrA and prevents it from repressing translation of its target genes, one of which is flagellin. Binds to flagellin and participates in the assembly of the flagellum.</text>
</comment>
<proteinExistence type="inferred from homology"/>
<keyword evidence="5" id="KW-0966">Cell projection</keyword>
<keyword evidence="5" id="KW-0282">Flagellum</keyword>
<evidence type="ECO:0000256" key="2">
    <source>
        <dbReference type="ARBA" id="ARBA00022795"/>
    </source>
</evidence>
<dbReference type="EMBL" id="QWEH01000009">
    <property type="protein sequence ID" value="RHW31216.1"/>
    <property type="molecule type" value="Genomic_DNA"/>
</dbReference>
<dbReference type="HAMAP" id="MF_01185">
    <property type="entry name" value="FliW"/>
    <property type="match status" value="1"/>
</dbReference>
<accession>A0A417YEX3</accession>
<dbReference type="InterPro" id="IPR024046">
    <property type="entry name" value="Flagellar_assmbl_FliW_dom_sf"/>
</dbReference>
<dbReference type="GO" id="GO:0005737">
    <property type="term" value="C:cytoplasm"/>
    <property type="evidence" value="ECO:0007669"/>
    <property type="project" value="UniProtKB-SubCell"/>
</dbReference>